<evidence type="ECO:0000313" key="1">
    <source>
        <dbReference type="EMBL" id="KAL3125186.1"/>
    </source>
</evidence>
<sequence>MQIIDRNNLGRGKQSIESWLAIAEVASDSEIFDALFKMTFYAEVKRWPNGLEVYKFRHEMATMSWSLQITNSTWTSGATGAEKSGHENGMGGD</sequence>
<dbReference type="Proteomes" id="UP001620626">
    <property type="component" value="Unassembled WGS sequence"/>
</dbReference>
<dbReference type="AlphaFoldDB" id="A0ABD2MCI1"/>
<reference evidence="1 2" key="1">
    <citation type="submission" date="2024-10" db="EMBL/GenBank/DDBJ databases">
        <authorList>
            <person name="Kim D."/>
        </authorList>
    </citation>
    <scope>NUCLEOTIDE SEQUENCE [LARGE SCALE GENOMIC DNA]</scope>
    <source>
        <strain evidence="1">BH-2024</strain>
    </source>
</reference>
<keyword evidence="2" id="KW-1185">Reference proteome</keyword>
<accession>A0ABD2MCI1</accession>
<name>A0ABD2MCI1_9BILA</name>
<protein>
    <submittedName>
        <fullName evidence="1">Uncharacterized protein</fullName>
    </submittedName>
</protein>
<proteinExistence type="predicted"/>
<gene>
    <name evidence="1" type="ORF">niasHT_000859</name>
</gene>
<dbReference type="EMBL" id="JBICBT010000046">
    <property type="protein sequence ID" value="KAL3125186.1"/>
    <property type="molecule type" value="Genomic_DNA"/>
</dbReference>
<evidence type="ECO:0000313" key="2">
    <source>
        <dbReference type="Proteomes" id="UP001620626"/>
    </source>
</evidence>
<organism evidence="1 2">
    <name type="scientific">Heterodera trifolii</name>
    <dbReference type="NCBI Taxonomy" id="157864"/>
    <lineage>
        <taxon>Eukaryota</taxon>
        <taxon>Metazoa</taxon>
        <taxon>Ecdysozoa</taxon>
        <taxon>Nematoda</taxon>
        <taxon>Chromadorea</taxon>
        <taxon>Rhabditida</taxon>
        <taxon>Tylenchina</taxon>
        <taxon>Tylenchomorpha</taxon>
        <taxon>Tylenchoidea</taxon>
        <taxon>Heteroderidae</taxon>
        <taxon>Heteroderinae</taxon>
        <taxon>Heterodera</taxon>
    </lineage>
</organism>
<comment type="caution">
    <text evidence="1">The sequence shown here is derived from an EMBL/GenBank/DDBJ whole genome shotgun (WGS) entry which is preliminary data.</text>
</comment>